<dbReference type="Pfam" id="PF01738">
    <property type="entry name" value="DLH"/>
    <property type="match status" value="1"/>
</dbReference>
<dbReference type="GO" id="GO:0016787">
    <property type="term" value="F:hydrolase activity"/>
    <property type="evidence" value="ECO:0007669"/>
    <property type="project" value="UniProtKB-KW"/>
</dbReference>
<dbReference type="InterPro" id="IPR002925">
    <property type="entry name" value="Dienelactn_hydro"/>
</dbReference>
<keyword evidence="5" id="KW-1185">Reference proteome</keyword>
<comment type="similarity">
    <text evidence="1">Belongs to the AB hydrolase superfamily.</text>
</comment>
<dbReference type="Gene3D" id="3.40.50.1820">
    <property type="entry name" value="alpha/beta hydrolase"/>
    <property type="match status" value="1"/>
</dbReference>
<feature type="domain" description="Dienelactone hydrolase" evidence="3">
    <location>
        <begin position="26"/>
        <end position="210"/>
    </location>
</feature>
<accession>A0ABP7Q5G2</accession>
<comment type="caution">
    <text evidence="4">The sequence shown here is derived from an EMBL/GenBank/DDBJ whole genome shotgun (WGS) entry which is preliminary data.</text>
</comment>
<dbReference type="Proteomes" id="UP001500034">
    <property type="component" value="Unassembled WGS sequence"/>
</dbReference>
<evidence type="ECO:0000313" key="4">
    <source>
        <dbReference type="EMBL" id="GAA3976932.1"/>
    </source>
</evidence>
<dbReference type="RefSeq" id="WP_345592467.1">
    <property type="nucleotide sequence ID" value="NZ_BAABCQ010000046.1"/>
</dbReference>
<gene>
    <name evidence="4" type="ORF">GCM10022384_28610</name>
</gene>
<dbReference type="PANTHER" id="PTHR22946">
    <property type="entry name" value="DIENELACTONE HYDROLASE DOMAIN-CONTAINING PROTEIN-RELATED"/>
    <property type="match status" value="1"/>
</dbReference>
<reference evidence="5" key="1">
    <citation type="journal article" date="2019" name="Int. J. Syst. Evol. Microbiol.">
        <title>The Global Catalogue of Microorganisms (GCM) 10K type strain sequencing project: providing services to taxonomists for standard genome sequencing and annotation.</title>
        <authorList>
            <consortium name="The Broad Institute Genomics Platform"/>
            <consortium name="The Broad Institute Genome Sequencing Center for Infectious Disease"/>
            <person name="Wu L."/>
            <person name="Ma J."/>
        </authorList>
    </citation>
    <scope>NUCLEOTIDE SEQUENCE [LARGE SCALE GENOMIC DNA]</scope>
    <source>
        <strain evidence="5">JCM 17027</strain>
    </source>
</reference>
<dbReference type="SUPFAM" id="SSF53474">
    <property type="entry name" value="alpha/beta-Hydrolases"/>
    <property type="match status" value="1"/>
</dbReference>
<dbReference type="PANTHER" id="PTHR22946:SF9">
    <property type="entry name" value="POLYKETIDE TRANSFERASE AF380"/>
    <property type="match status" value="1"/>
</dbReference>
<sequence length="235" mass="24746">MISESVLVTSGDVALDGDLVIPGGARGIVLFAHGSGSSRLSPRNRAVATGLRRAAFGTLLLDLLTGDEEREDVATAGHRFDIALLARRLVDAVDWLERRPDTADLPVGLFGASTGAAAALVAAAERPKQVAAVVSRGGRPDLAGDVLPRVVAPVLLVVGGSDAVVLDLNRRAAERLSVPHRTRVVAGATHLFPEPGALDQVTEAAADWFRDHLTERADDERFGRSRNTVRGHSPP</sequence>
<dbReference type="EMBL" id="BAABCQ010000046">
    <property type="protein sequence ID" value="GAA3976932.1"/>
    <property type="molecule type" value="Genomic_DNA"/>
</dbReference>
<keyword evidence="2 4" id="KW-0378">Hydrolase</keyword>
<protein>
    <submittedName>
        <fullName evidence="4">Dienelactone hydrolase family protein</fullName>
    </submittedName>
</protein>
<evidence type="ECO:0000256" key="1">
    <source>
        <dbReference type="ARBA" id="ARBA00008645"/>
    </source>
</evidence>
<evidence type="ECO:0000256" key="2">
    <source>
        <dbReference type="ARBA" id="ARBA00022801"/>
    </source>
</evidence>
<organism evidence="4 5">
    <name type="scientific">Streptomyces marokkonensis</name>
    <dbReference type="NCBI Taxonomy" id="324855"/>
    <lineage>
        <taxon>Bacteria</taxon>
        <taxon>Bacillati</taxon>
        <taxon>Actinomycetota</taxon>
        <taxon>Actinomycetes</taxon>
        <taxon>Kitasatosporales</taxon>
        <taxon>Streptomycetaceae</taxon>
        <taxon>Streptomyces</taxon>
    </lineage>
</organism>
<evidence type="ECO:0000259" key="3">
    <source>
        <dbReference type="Pfam" id="PF01738"/>
    </source>
</evidence>
<dbReference type="InterPro" id="IPR050261">
    <property type="entry name" value="FrsA_esterase"/>
</dbReference>
<proteinExistence type="inferred from homology"/>
<evidence type="ECO:0000313" key="5">
    <source>
        <dbReference type="Proteomes" id="UP001500034"/>
    </source>
</evidence>
<dbReference type="InterPro" id="IPR029058">
    <property type="entry name" value="AB_hydrolase_fold"/>
</dbReference>
<name>A0ABP7Q5G2_9ACTN</name>